<sequence>MALHLVTDGLCHRVQTVQFIDTQLTHREILFEQMLHVQGGAPDQGLKEGLTFGQSFGLWGRE</sequence>
<dbReference type="EMBL" id="CP019605">
    <property type="protein sequence ID" value="AQP43779.1"/>
    <property type="molecule type" value="Genomic_DNA"/>
</dbReference>
<reference evidence="1 2" key="1">
    <citation type="journal article" date="2016" name="Int. J. Syst. Evol. Microbiol.">
        <title>Tessaracoccus flavus sp. nov., isolated from the drainage system of a lindane-producing factory.</title>
        <authorList>
            <person name="Kumari R."/>
            <person name="Singh P."/>
            <person name="Schumann P."/>
            <person name="Lal R."/>
        </authorList>
    </citation>
    <scope>NUCLEOTIDE SEQUENCE [LARGE SCALE GENOMIC DNA]</scope>
    <source>
        <strain evidence="1 2">RP1T</strain>
    </source>
</reference>
<proteinExistence type="predicted"/>
<organism evidence="1 2">
    <name type="scientific">Tessaracoccus flavus</name>
    <dbReference type="NCBI Taxonomy" id="1610493"/>
    <lineage>
        <taxon>Bacteria</taxon>
        <taxon>Bacillati</taxon>
        <taxon>Actinomycetota</taxon>
        <taxon>Actinomycetes</taxon>
        <taxon>Propionibacteriales</taxon>
        <taxon>Propionibacteriaceae</taxon>
        <taxon>Tessaracoccus</taxon>
    </lineage>
</organism>
<dbReference type="AlphaFoldDB" id="A0A1Q2CCD9"/>
<name>A0A1Q2CCD9_9ACTN</name>
<gene>
    <name evidence="1" type="ORF">RPIT_02245</name>
</gene>
<dbReference type="STRING" id="1610493.RPIT_02245"/>
<keyword evidence="2" id="KW-1185">Reference proteome</keyword>
<dbReference type="KEGG" id="tfl:RPIT_02245"/>
<evidence type="ECO:0000313" key="2">
    <source>
        <dbReference type="Proteomes" id="UP000188324"/>
    </source>
</evidence>
<dbReference type="Proteomes" id="UP000188324">
    <property type="component" value="Chromosome"/>
</dbReference>
<evidence type="ECO:0000313" key="1">
    <source>
        <dbReference type="EMBL" id="AQP43779.1"/>
    </source>
</evidence>
<protein>
    <submittedName>
        <fullName evidence="1">Uncharacterized protein</fullName>
    </submittedName>
</protein>
<accession>A0A1Q2CCD9</accession>